<dbReference type="PATRIC" id="fig|762967.3.peg.1600"/>
<evidence type="ECO:0000256" key="1">
    <source>
        <dbReference type="ARBA" id="ARBA00005104"/>
    </source>
</evidence>
<comment type="caution">
    <text evidence="5">The sequence shown here is derived from an EMBL/GenBank/DDBJ whole genome shotgun (WGS) entry which is preliminary data.</text>
</comment>
<dbReference type="STRING" id="762967.HMPREF9440_02034"/>
<proteinExistence type="predicted"/>
<comment type="pathway">
    <text evidence="1">Cofactor biosynthesis; riboflavin biosynthesis.</text>
</comment>
<dbReference type="EMBL" id="AFBQ01000304">
    <property type="protein sequence ID" value="EHY30601.1"/>
    <property type="molecule type" value="Genomic_DNA"/>
</dbReference>
<dbReference type="GO" id="GO:0009231">
    <property type="term" value="P:riboflavin biosynthetic process"/>
    <property type="evidence" value="ECO:0007669"/>
    <property type="project" value="InterPro"/>
</dbReference>
<dbReference type="HOGENOM" id="CLU_036590_4_0_4"/>
<evidence type="ECO:0000259" key="4">
    <source>
        <dbReference type="Pfam" id="PF01872"/>
    </source>
</evidence>
<dbReference type="Proteomes" id="UP000004956">
    <property type="component" value="Unassembled WGS sequence"/>
</dbReference>
<gene>
    <name evidence="5" type="ORF">HMPREF9440_02034</name>
</gene>
<dbReference type="AlphaFoldDB" id="H3KGZ5"/>
<feature type="non-terminal residue" evidence="5">
    <location>
        <position position="1"/>
    </location>
</feature>
<dbReference type="InterPro" id="IPR050765">
    <property type="entry name" value="Riboflavin_Biosynth_HTPR"/>
</dbReference>
<dbReference type="PANTHER" id="PTHR38011">
    <property type="entry name" value="DIHYDROFOLATE REDUCTASE FAMILY PROTEIN (AFU_ORTHOLOGUE AFUA_8G06820)"/>
    <property type="match status" value="1"/>
</dbReference>
<keyword evidence="3" id="KW-0560">Oxidoreductase</keyword>
<keyword evidence="2" id="KW-0521">NADP</keyword>
<reference evidence="5 6" key="1">
    <citation type="submission" date="2011-11" db="EMBL/GenBank/DDBJ databases">
        <authorList>
            <person name="Weinstock G."/>
            <person name="Sodergren E."/>
            <person name="Clifton S."/>
            <person name="Fulton L."/>
            <person name="Fulton B."/>
            <person name="Courtney L."/>
            <person name="Fronick C."/>
            <person name="Harrison M."/>
            <person name="Strong C."/>
            <person name="Farmer C."/>
            <person name="Delahaunty K."/>
            <person name="Markovic C."/>
            <person name="Hall O."/>
            <person name="Minx P."/>
            <person name="Tomlinson C."/>
            <person name="Mitreva M."/>
            <person name="Hou S."/>
            <person name="Chen J."/>
            <person name="Wollam A."/>
            <person name="Pepin K.H."/>
            <person name="Johnson M."/>
            <person name="Bhonagiri V."/>
            <person name="Zhang X."/>
            <person name="Suruliraj S."/>
            <person name="Warren W."/>
            <person name="Chinwalla A."/>
            <person name="Mardis E.R."/>
            <person name="Wilson R.K."/>
        </authorList>
    </citation>
    <scope>NUCLEOTIDE SEQUENCE [LARGE SCALE GENOMIC DNA]</scope>
    <source>
        <strain evidence="5 6">YIT 11816</strain>
    </source>
</reference>
<protein>
    <submittedName>
        <fullName evidence="5">Riboflavin biosynthesis protein RibD protein</fullName>
    </submittedName>
</protein>
<sequence length="202" mass="21344">DGRSQWITGPAAREDGHRYRSWSGAVLTGIGTVLADDPQMNVRLPDRPVETTRQPLRVVVDGRMKTPPSAKILHTPGGAVWIVTAKDDEGKRAALEAAGAKVVVLPDPNNPEHVDLAALMRMLGGAEVNEVHVEAGAGLNGALLDAGLVDELIIYQAPCFFGEGLPVAAVARPESPGAAPRWKTVSADVLAGGDIRIICRRN</sequence>
<evidence type="ECO:0000256" key="2">
    <source>
        <dbReference type="ARBA" id="ARBA00022857"/>
    </source>
</evidence>
<dbReference type="InterPro" id="IPR002734">
    <property type="entry name" value="RibDG_C"/>
</dbReference>
<name>H3KGZ5_9BURK</name>
<evidence type="ECO:0000313" key="5">
    <source>
        <dbReference type="EMBL" id="EHY30601.1"/>
    </source>
</evidence>
<evidence type="ECO:0000256" key="3">
    <source>
        <dbReference type="ARBA" id="ARBA00023002"/>
    </source>
</evidence>
<accession>H3KGZ5</accession>
<dbReference type="Pfam" id="PF01872">
    <property type="entry name" value="RibD_C"/>
    <property type="match status" value="1"/>
</dbReference>
<feature type="domain" description="Bacterial bifunctional deaminase-reductase C-terminal" evidence="4">
    <location>
        <begin position="1"/>
        <end position="166"/>
    </location>
</feature>
<dbReference type="RefSeq" id="WP_008543245.1">
    <property type="nucleotide sequence ID" value="NZ_JH605004.1"/>
</dbReference>
<dbReference type="Gene3D" id="3.40.430.10">
    <property type="entry name" value="Dihydrofolate Reductase, subunit A"/>
    <property type="match status" value="1"/>
</dbReference>
<dbReference type="SUPFAM" id="SSF53597">
    <property type="entry name" value="Dihydrofolate reductase-like"/>
    <property type="match status" value="1"/>
</dbReference>
<dbReference type="GO" id="GO:0008703">
    <property type="term" value="F:5-amino-6-(5-phosphoribosylamino)uracil reductase activity"/>
    <property type="evidence" value="ECO:0007669"/>
    <property type="project" value="InterPro"/>
</dbReference>
<dbReference type="InterPro" id="IPR024072">
    <property type="entry name" value="DHFR-like_dom_sf"/>
</dbReference>
<keyword evidence="6" id="KW-1185">Reference proteome</keyword>
<evidence type="ECO:0000313" key="6">
    <source>
        <dbReference type="Proteomes" id="UP000004956"/>
    </source>
</evidence>
<dbReference type="PANTHER" id="PTHR38011:SF7">
    <property type="entry name" value="2,5-DIAMINO-6-RIBOSYLAMINO-4(3H)-PYRIMIDINONE 5'-PHOSPHATE REDUCTASE"/>
    <property type="match status" value="1"/>
</dbReference>
<organism evidence="5 6">
    <name type="scientific">Sutterella parvirubra YIT 11816</name>
    <dbReference type="NCBI Taxonomy" id="762967"/>
    <lineage>
        <taxon>Bacteria</taxon>
        <taxon>Pseudomonadati</taxon>
        <taxon>Pseudomonadota</taxon>
        <taxon>Betaproteobacteria</taxon>
        <taxon>Burkholderiales</taxon>
        <taxon>Sutterellaceae</taxon>
        <taxon>Sutterella</taxon>
    </lineage>
</organism>